<evidence type="ECO:0000313" key="1">
    <source>
        <dbReference type="EMBL" id="SMB98788.1"/>
    </source>
</evidence>
<dbReference type="OrthoDB" id="197037at2"/>
<keyword evidence="2" id="KW-1185">Reference proteome</keyword>
<reference evidence="1 2" key="1">
    <citation type="submission" date="2017-04" db="EMBL/GenBank/DDBJ databases">
        <authorList>
            <person name="Afonso C.L."/>
            <person name="Miller P.J."/>
            <person name="Scott M.A."/>
            <person name="Spackman E."/>
            <person name="Goraichik I."/>
            <person name="Dimitrov K.M."/>
            <person name="Suarez D.L."/>
            <person name="Swayne D.E."/>
        </authorList>
    </citation>
    <scope>NUCLEOTIDE SEQUENCE [LARGE SCALE GENOMIC DNA]</scope>
    <source>
        <strain evidence="1 2">DSM 11622</strain>
    </source>
</reference>
<sequence length="167" mass="18736">MAKSTLPVIQVLRDTAQRLATQAPYQWGHMGSCNCGHLAQTVTRLTKAEIHARAMQRYGDWERQLIDYCPTSGLPIDQTIDEMLALGFSRQDLTHLERLADPTIRAAIPFERRNSLRHNQRDDVVLYLRTWADLLENSLLAGIVLPDFAPQPVPAPAPEQQVAALVS</sequence>
<dbReference type="EMBL" id="FWWW01000087">
    <property type="protein sequence ID" value="SMB98788.1"/>
    <property type="molecule type" value="Genomic_DNA"/>
</dbReference>
<proteinExistence type="predicted"/>
<dbReference type="AlphaFoldDB" id="A0A1W1VZL7"/>
<organism evidence="1 2">
    <name type="scientific">Hymenobacter roseosalivarius DSM 11622</name>
    <dbReference type="NCBI Taxonomy" id="645990"/>
    <lineage>
        <taxon>Bacteria</taxon>
        <taxon>Pseudomonadati</taxon>
        <taxon>Bacteroidota</taxon>
        <taxon>Cytophagia</taxon>
        <taxon>Cytophagales</taxon>
        <taxon>Hymenobacteraceae</taxon>
        <taxon>Hymenobacter</taxon>
    </lineage>
</organism>
<name>A0A1W1VZL7_9BACT</name>
<dbReference type="RefSeq" id="WP_084446996.1">
    <property type="nucleotide sequence ID" value="NZ_FWWW01000087.1"/>
</dbReference>
<protein>
    <submittedName>
        <fullName evidence="1">Uncharacterized protein</fullName>
    </submittedName>
</protein>
<evidence type="ECO:0000313" key="2">
    <source>
        <dbReference type="Proteomes" id="UP000192266"/>
    </source>
</evidence>
<dbReference type="Proteomes" id="UP000192266">
    <property type="component" value="Unassembled WGS sequence"/>
</dbReference>
<accession>A0A1W1VZL7</accession>
<dbReference type="STRING" id="645990.SAMN00120144_1789"/>
<gene>
    <name evidence="1" type="ORF">SAMN00120144_1789</name>
</gene>